<evidence type="ECO:0000313" key="3">
    <source>
        <dbReference type="Proteomes" id="UP000235371"/>
    </source>
</evidence>
<keyword evidence="3" id="KW-1185">Reference proteome</keyword>
<dbReference type="GeneID" id="36579561"/>
<reference evidence="2 3" key="1">
    <citation type="submission" date="2016-04" db="EMBL/GenBank/DDBJ databases">
        <title>A degradative enzymes factory behind the ericoid mycorrhizal symbiosis.</title>
        <authorList>
            <consortium name="DOE Joint Genome Institute"/>
            <person name="Martino E."/>
            <person name="Morin E."/>
            <person name="Grelet G."/>
            <person name="Kuo A."/>
            <person name="Kohler A."/>
            <person name="Daghino S."/>
            <person name="Barry K."/>
            <person name="Choi C."/>
            <person name="Cichocki N."/>
            <person name="Clum A."/>
            <person name="Copeland A."/>
            <person name="Hainaut M."/>
            <person name="Haridas S."/>
            <person name="Labutti K."/>
            <person name="Lindquist E."/>
            <person name="Lipzen A."/>
            <person name="Khouja H.-R."/>
            <person name="Murat C."/>
            <person name="Ohm R."/>
            <person name="Olson A."/>
            <person name="Spatafora J."/>
            <person name="Veneault-Fourrey C."/>
            <person name="Henrissat B."/>
            <person name="Grigoriev I."/>
            <person name="Martin F."/>
            <person name="Perotto S."/>
        </authorList>
    </citation>
    <scope>NUCLEOTIDE SEQUENCE [LARGE SCALE GENOMIC DNA]</scope>
    <source>
        <strain evidence="2 3">E</strain>
    </source>
</reference>
<protein>
    <submittedName>
        <fullName evidence="2">Uncharacterized protein</fullName>
    </submittedName>
</protein>
<dbReference type="OrthoDB" id="3766406at2759"/>
<accession>A0A2J6SIG4</accession>
<sequence>MAMKRHRQNRGDTVELLGLLTRKPRIKPYSGWMYKAYYFFGVTLGSLLVRQQSIFLITADKTSHSTMA</sequence>
<dbReference type="AlphaFoldDB" id="A0A2J6SIG4"/>
<keyword evidence="1" id="KW-0812">Transmembrane</keyword>
<keyword evidence="1" id="KW-1133">Transmembrane helix</keyword>
<dbReference type="Proteomes" id="UP000235371">
    <property type="component" value="Unassembled WGS sequence"/>
</dbReference>
<gene>
    <name evidence="2" type="ORF">K444DRAFT_272103</name>
</gene>
<dbReference type="EMBL" id="KZ613913">
    <property type="protein sequence ID" value="PMD50562.1"/>
    <property type="molecule type" value="Genomic_DNA"/>
</dbReference>
<keyword evidence="1" id="KW-0472">Membrane</keyword>
<evidence type="ECO:0000256" key="1">
    <source>
        <dbReference type="SAM" id="Phobius"/>
    </source>
</evidence>
<dbReference type="InParanoid" id="A0A2J6SIG4"/>
<proteinExistence type="predicted"/>
<feature type="transmembrane region" description="Helical" evidence="1">
    <location>
        <begin position="32"/>
        <end position="49"/>
    </location>
</feature>
<dbReference type="RefSeq" id="XP_024727466.1">
    <property type="nucleotide sequence ID" value="XM_024871479.1"/>
</dbReference>
<evidence type="ECO:0000313" key="2">
    <source>
        <dbReference type="EMBL" id="PMD50562.1"/>
    </source>
</evidence>
<name>A0A2J6SIG4_9HELO</name>
<organism evidence="2 3">
    <name type="scientific">Hyaloscypha bicolor E</name>
    <dbReference type="NCBI Taxonomy" id="1095630"/>
    <lineage>
        <taxon>Eukaryota</taxon>
        <taxon>Fungi</taxon>
        <taxon>Dikarya</taxon>
        <taxon>Ascomycota</taxon>
        <taxon>Pezizomycotina</taxon>
        <taxon>Leotiomycetes</taxon>
        <taxon>Helotiales</taxon>
        <taxon>Hyaloscyphaceae</taxon>
        <taxon>Hyaloscypha</taxon>
        <taxon>Hyaloscypha bicolor</taxon>
    </lineage>
</organism>